<accession>A0A511XC62</accession>
<comment type="caution">
    <text evidence="1">The sequence shown here is derived from an EMBL/GenBank/DDBJ whole genome shotgun (WGS) entry which is preliminary data.</text>
</comment>
<reference evidence="1 2" key="1">
    <citation type="submission" date="2019-07" db="EMBL/GenBank/DDBJ databases">
        <title>Whole genome shotgun sequence of Acetobacter nitrogenifigens NBRC 105050.</title>
        <authorList>
            <person name="Hosoyama A."/>
            <person name="Uohara A."/>
            <person name="Ohji S."/>
            <person name="Ichikawa N."/>
        </authorList>
    </citation>
    <scope>NUCLEOTIDE SEQUENCE [LARGE SCALE GENOMIC DNA]</scope>
    <source>
        <strain evidence="1 2">NBRC 105050</strain>
    </source>
</reference>
<keyword evidence="2" id="KW-1185">Reference proteome</keyword>
<name>A0A511XC62_9PROT</name>
<evidence type="ECO:0000313" key="1">
    <source>
        <dbReference type="EMBL" id="GEN60546.1"/>
    </source>
</evidence>
<gene>
    <name evidence="1" type="ORF">ANI02nite_24300</name>
</gene>
<dbReference type="AlphaFoldDB" id="A0A511XC62"/>
<dbReference type="Proteomes" id="UP000321635">
    <property type="component" value="Unassembled WGS sequence"/>
</dbReference>
<evidence type="ECO:0000313" key="2">
    <source>
        <dbReference type="Proteomes" id="UP000321635"/>
    </source>
</evidence>
<proteinExistence type="predicted"/>
<dbReference type="EMBL" id="BJYF01000019">
    <property type="protein sequence ID" value="GEN60546.1"/>
    <property type="molecule type" value="Genomic_DNA"/>
</dbReference>
<organism evidence="1 2">
    <name type="scientific">Acetobacter nitrogenifigens DSM 23921 = NBRC 105050</name>
    <dbReference type="NCBI Taxonomy" id="1120919"/>
    <lineage>
        <taxon>Bacteria</taxon>
        <taxon>Pseudomonadati</taxon>
        <taxon>Pseudomonadota</taxon>
        <taxon>Alphaproteobacteria</taxon>
        <taxon>Acetobacterales</taxon>
        <taxon>Acetobacteraceae</taxon>
        <taxon>Acetobacter</taxon>
    </lineage>
</organism>
<protein>
    <submittedName>
        <fullName evidence="1">Uncharacterized protein</fullName>
    </submittedName>
</protein>
<sequence>MAVAVTVEDRAAATAEDTVAAKAAMAAANRAVVTDPFYLPLRGTDVQSGPRGRRVTNGRLSDAYRRELPPRLWCA</sequence>